<dbReference type="KEGG" id="bfu:BCIN_14g04880"/>
<feature type="transmembrane region" description="Helical" evidence="9">
    <location>
        <begin position="50"/>
        <end position="71"/>
    </location>
</feature>
<sequence length="560" mass="63627">MQCATSGQAAGIVYILLYIILHFFVLNGSFPSLLLLSISAFTFDSFLNLMIIHPITSALLYTVCISLIVYFRRRWNSCRAFRVAAKQYGCKKVQKYPHQDLIWGTDLMKKRVKAVGEGRQMTLFMEHFNKIGKAFEENFFGTRVINTIEVRSIQQVCALSSGDYGKPAQNFFKEFLGDGVLSLDSKAWKHSRDIVKHIFSRAEVSDMDTLSFHVDRFLDLIPSDGSAIDLQEPLHNLFLDLSTEFLFGQSIDAQLPDDPNNSKGLLKAFNGALAGVGKRRSAGKLQFIYSFDRSWKRGTGRVYSYVDAHVKRVLDKEPAEEKVTSSGNAVRRHILLNELVQQIKDPLQLCYQIMNVFMPGRDTTFVLIANCLFHLARNPEIWAQLRAESIGFGSQPLTFESLKSLHSFRNVLQENTSSSRSCRSFSTSSAQKHDSSSRRWPGRPVPYTCRAGRCGCFKYMGFIYFLLSPMMGGNDVDEFKPQRLNDKRMVWEFTPFLGGPRICPAQQQVLTQSVYLLVRMTRSFASIENRDTVLEYVEMVRMTTESRNGVKVALFSSKGE</sequence>
<dbReference type="GeneID" id="5426027"/>
<reference evidence="10 11" key="3">
    <citation type="journal article" date="2017" name="Mol. Plant Pathol.">
        <title>A gapless genome sequence of the fungus Botrytis cinerea.</title>
        <authorList>
            <person name="Van Kan J.A."/>
            <person name="Stassen J.H."/>
            <person name="Mosbach A."/>
            <person name="Van Der Lee T.A."/>
            <person name="Faino L."/>
            <person name="Farmer A.D."/>
            <person name="Papasotiriou D.G."/>
            <person name="Zhou S."/>
            <person name="Seidl M.F."/>
            <person name="Cottam E."/>
            <person name="Edel D."/>
            <person name="Hahn M."/>
            <person name="Schwartz D.C."/>
            <person name="Dietrich R.A."/>
            <person name="Widdison S."/>
            <person name="Scalliet G."/>
        </authorList>
    </citation>
    <scope>NUCLEOTIDE SEQUENCE [LARGE SCALE GENOMIC DNA]</scope>
    <source>
        <strain evidence="10 11">B05.10</strain>
    </source>
</reference>
<dbReference type="RefSeq" id="XP_024553087.1">
    <property type="nucleotide sequence ID" value="XM_024697272.1"/>
</dbReference>
<dbReference type="InterPro" id="IPR036396">
    <property type="entry name" value="Cyt_P450_sf"/>
</dbReference>
<dbReference type="AlphaFoldDB" id="A0A384K3E6"/>
<evidence type="ECO:0000256" key="4">
    <source>
        <dbReference type="ARBA" id="ARBA00023002"/>
    </source>
</evidence>
<dbReference type="GO" id="GO:0020037">
    <property type="term" value="F:heme binding"/>
    <property type="evidence" value="ECO:0007669"/>
    <property type="project" value="InterPro"/>
</dbReference>
<dbReference type="GO" id="GO:0016705">
    <property type="term" value="F:oxidoreductase activity, acting on paired donors, with incorporation or reduction of molecular oxygen"/>
    <property type="evidence" value="ECO:0007669"/>
    <property type="project" value="InterPro"/>
</dbReference>
<dbReference type="Pfam" id="PF00067">
    <property type="entry name" value="p450"/>
    <property type="match status" value="1"/>
</dbReference>
<comment type="cofactor">
    <cofactor evidence="1">
        <name>heme</name>
        <dbReference type="ChEBI" id="CHEBI:30413"/>
    </cofactor>
</comment>
<feature type="region of interest" description="Disordered" evidence="8">
    <location>
        <begin position="419"/>
        <end position="441"/>
    </location>
</feature>
<evidence type="ECO:0000313" key="11">
    <source>
        <dbReference type="Proteomes" id="UP000001798"/>
    </source>
</evidence>
<keyword evidence="5" id="KW-0408">Iron</keyword>
<dbReference type="GO" id="GO:0005506">
    <property type="term" value="F:iron ion binding"/>
    <property type="evidence" value="ECO:0007669"/>
    <property type="project" value="InterPro"/>
</dbReference>
<comment type="similarity">
    <text evidence="2">Belongs to the cytochrome P450 family.</text>
</comment>
<dbReference type="GO" id="GO:0004497">
    <property type="term" value="F:monooxygenase activity"/>
    <property type="evidence" value="ECO:0007669"/>
    <property type="project" value="UniProtKB-KW"/>
</dbReference>
<evidence type="ECO:0000256" key="3">
    <source>
        <dbReference type="ARBA" id="ARBA00022723"/>
    </source>
</evidence>
<keyword evidence="6" id="KW-0843">Virulence</keyword>
<dbReference type="PANTHER" id="PTHR24287">
    <property type="entry name" value="P450, PUTATIVE (EUROFUNG)-RELATED"/>
    <property type="match status" value="1"/>
</dbReference>
<evidence type="ECO:0000256" key="9">
    <source>
        <dbReference type="SAM" id="Phobius"/>
    </source>
</evidence>
<evidence type="ECO:0000256" key="1">
    <source>
        <dbReference type="ARBA" id="ARBA00001971"/>
    </source>
</evidence>
<reference evidence="10 11" key="2">
    <citation type="journal article" date="2012" name="Eukaryot. Cell">
        <title>Genome update of Botrytis cinerea strains B05.10 and T4.</title>
        <authorList>
            <person name="Staats M."/>
            <person name="van Kan J.A."/>
        </authorList>
    </citation>
    <scope>NUCLEOTIDE SEQUENCE [LARGE SCALE GENOMIC DNA]</scope>
    <source>
        <strain evidence="10 11">B05.10</strain>
    </source>
</reference>
<dbReference type="Proteomes" id="UP000001798">
    <property type="component" value="Chromosome 14"/>
</dbReference>
<protein>
    <recommendedName>
        <fullName evidence="12">Cytochrome P450 alkane hydroxylase</fullName>
    </recommendedName>
</protein>
<dbReference type="VEuPathDB" id="FungiDB:Bcin14g04880"/>
<keyword evidence="3" id="KW-0479">Metal-binding</keyword>
<dbReference type="PANTHER" id="PTHR24287:SF19">
    <property type="entry name" value="CYTOCHROME P450"/>
    <property type="match status" value="1"/>
</dbReference>
<keyword evidence="9" id="KW-1133">Transmembrane helix</keyword>
<dbReference type="InterPro" id="IPR001128">
    <property type="entry name" value="Cyt_P450"/>
</dbReference>
<evidence type="ECO:0000313" key="10">
    <source>
        <dbReference type="EMBL" id="ATZ57340.1"/>
    </source>
</evidence>
<reference evidence="10 11" key="1">
    <citation type="journal article" date="2011" name="PLoS Genet.">
        <title>Genomic analysis of the necrotrophic fungal pathogens Sclerotinia sclerotiorum and Botrytis cinerea.</title>
        <authorList>
            <person name="Amselem J."/>
            <person name="Cuomo C.A."/>
            <person name="van Kan J.A."/>
            <person name="Viaud M."/>
            <person name="Benito E.P."/>
            <person name="Couloux A."/>
            <person name="Coutinho P.M."/>
            <person name="de Vries R.P."/>
            <person name="Dyer P.S."/>
            <person name="Fillinger S."/>
            <person name="Fournier E."/>
            <person name="Gout L."/>
            <person name="Hahn M."/>
            <person name="Kohn L."/>
            <person name="Lapalu N."/>
            <person name="Plummer K.M."/>
            <person name="Pradier J.M."/>
            <person name="Quevillon E."/>
            <person name="Sharon A."/>
            <person name="Simon A."/>
            <person name="ten Have A."/>
            <person name="Tudzynski B."/>
            <person name="Tudzynski P."/>
            <person name="Wincker P."/>
            <person name="Andrew M."/>
            <person name="Anthouard V."/>
            <person name="Beever R.E."/>
            <person name="Beffa R."/>
            <person name="Benoit I."/>
            <person name="Bouzid O."/>
            <person name="Brault B."/>
            <person name="Chen Z."/>
            <person name="Choquer M."/>
            <person name="Collemare J."/>
            <person name="Cotton P."/>
            <person name="Danchin E.G."/>
            <person name="Da Silva C."/>
            <person name="Gautier A."/>
            <person name="Giraud C."/>
            <person name="Giraud T."/>
            <person name="Gonzalez C."/>
            <person name="Grossetete S."/>
            <person name="Guldener U."/>
            <person name="Henrissat B."/>
            <person name="Howlett B.J."/>
            <person name="Kodira C."/>
            <person name="Kretschmer M."/>
            <person name="Lappartient A."/>
            <person name="Leroch M."/>
            <person name="Levis C."/>
            <person name="Mauceli E."/>
            <person name="Neuveglise C."/>
            <person name="Oeser B."/>
            <person name="Pearson M."/>
            <person name="Poulain J."/>
            <person name="Poussereau N."/>
            <person name="Quesneville H."/>
            <person name="Rascle C."/>
            <person name="Schumacher J."/>
            <person name="Segurens B."/>
            <person name="Sexton A."/>
            <person name="Silva E."/>
            <person name="Sirven C."/>
            <person name="Soanes D.M."/>
            <person name="Talbot N.J."/>
            <person name="Templeton M."/>
            <person name="Yandava C."/>
            <person name="Yarden O."/>
            <person name="Zeng Q."/>
            <person name="Rollins J.A."/>
            <person name="Lebrun M.H."/>
            <person name="Dickman M."/>
        </authorList>
    </citation>
    <scope>NUCLEOTIDE SEQUENCE [LARGE SCALE GENOMIC DNA]</scope>
    <source>
        <strain evidence="10 11">B05.10</strain>
    </source>
</reference>
<gene>
    <name evidence="10" type="ORF">BCIN_14g04880</name>
</gene>
<dbReference type="EMBL" id="CP009818">
    <property type="protein sequence ID" value="ATZ57340.1"/>
    <property type="molecule type" value="Genomic_DNA"/>
</dbReference>
<accession>A0A384K3E6</accession>
<keyword evidence="9" id="KW-0812">Transmembrane</keyword>
<dbReference type="InterPro" id="IPR047146">
    <property type="entry name" value="Cyt_P450_E_CYP52_fungi"/>
</dbReference>
<keyword evidence="4" id="KW-0560">Oxidoreductase</keyword>
<dbReference type="OrthoDB" id="1470350at2759"/>
<keyword evidence="9" id="KW-0472">Membrane</keyword>
<keyword evidence="11" id="KW-1185">Reference proteome</keyword>
<dbReference type="SUPFAM" id="SSF48264">
    <property type="entry name" value="Cytochrome P450"/>
    <property type="match status" value="1"/>
</dbReference>
<name>A0A384K3E6_BOTFB</name>
<evidence type="ECO:0000256" key="5">
    <source>
        <dbReference type="ARBA" id="ARBA00023004"/>
    </source>
</evidence>
<evidence type="ECO:0000256" key="2">
    <source>
        <dbReference type="ARBA" id="ARBA00010617"/>
    </source>
</evidence>
<keyword evidence="7" id="KW-0503">Monooxygenase</keyword>
<evidence type="ECO:0000256" key="7">
    <source>
        <dbReference type="ARBA" id="ARBA00023033"/>
    </source>
</evidence>
<proteinExistence type="inferred from homology"/>
<evidence type="ECO:0000256" key="8">
    <source>
        <dbReference type="SAM" id="MobiDB-lite"/>
    </source>
</evidence>
<feature type="compositionally biased region" description="Low complexity" evidence="8">
    <location>
        <begin position="419"/>
        <end position="429"/>
    </location>
</feature>
<evidence type="ECO:0008006" key="12">
    <source>
        <dbReference type="Google" id="ProtNLM"/>
    </source>
</evidence>
<feature type="transmembrane region" description="Helical" evidence="9">
    <location>
        <begin position="12"/>
        <end position="38"/>
    </location>
</feature>
<organism evidence="10 11">
    <name type="scientific">Botryotinia fuckeliana (strain B05.10)</name>
    <name type="common">Noble rot fungus</name>
    <name type="synonym">Botrytis cinerea</name>
    <dbReference type="NCBI Taxonomy" id="332648"/>
    <lineage>
        <taxon>Eukaryota</taxon>
        <taxon>Fungi</taxon>
        <taxon>Dikarya</taxon>
        <taxon>Ascomycota</taxon>
        <taxon>Pezizomycotina</taxon>
        <taxon>Leotiomycetes</taxon>
        <taxon>Helotiales</taxon>
        <taxon>Sclerotiniaceae</taxon>
        <taxon>Botrytis</taxon>
    </lineage>
</organism>
<dbReference type="Gene3D" id="1.10.630.10">
    <property type="entry name" value="Cytochrome P450"/>
    <property type="match status" value="2"/>
</dbReference>
<evidence type="ECO:0000256" key="6">
    <source>
        <dbReference type="ARBA" id="ARBA00023026"/>
    </source>
</evidence>